<dbReference type="InterPro" id="IPR041891">
    <property type="entry name" value="Alpha_CA_prokaryot-like"/>
</dbReference>
<comment type="similarity">
    <text evidence="3 10">Belongs to the alpha-carbonic anhydrase family.</text>
</comment>
<evidence type="ECO:0000256" key="3">
    <source>
        <dbReference type="ARBA" id="ARBA00010718"/>
    </source>
</evidence>
<dbReference type="RefSeq" id="WP_011248024.1">
    <property type="nucleotide sequence ID" value="NZ_BOQQ01000001.1"/>
</dbReference>
<dbReference type="InterPro" id="IPR018338">
    <property type="entry name" value="Carbonic_anhydrase_a-class_CS"/>
</dbReference>
<feature type="chain" id="PRO_5039761473" description="Carbonic anhydrase" evidence="10">
    <location>
        <begin position="27"/>
        <end position="263"/>
    </location>
</feature>
<dbReference type="PROSITE" id="PS00162">
    <property type="entry name" value="ALPHA_CA_1"/>
    <property type="match status" value="1"/>
</dbReference>
<dbReference type="Pfam" id="PF00194">
    <property type="entry name" value="Carb_anhydrase"/>
    <property type="match status" value="1"/>
</dbReference>
<comment type="catalytic activity">
    <reaction evidence="9 10">
        <text>hydrogencarbonate + H(+) = CO2 + H2O</text>
        <dbReference type="Rhea" id="RHEA:10748"/>
        <dbReference type="ChEBI" id="CHEBI:15377"/>
        <dbReference type="ChEBI" id="CHEBI:15378"/>
        <dbReference type="ChEBI" id="CHEBI:16526"/>
        <dbReference type="ChEBI" id="CHEBI:17544"/>
        <dbReference type="EC" id="4.2.1.1"/>
    </reaction>
</comment>
<dbReference type="SUPFAM" id="SSF51069">
    <property type="entry name" value="Carbonic anhydrase"/>
    <property type="match status" value="1"/>
</dbReference>
<dbReference type="InterPro" id="IPR023561">
    <property type="entry name" value="Carbonic_anhydrase_a-class"/>
</dbReference>
<keyword evidence="6 10" id="KW-0479">Metal-binding</keyword>
<dbReference type="SMART" id="SM01057">
    <property type="entry name" value="Carb_anhydrase"/>
    <property type="match status" value="1"/>
</dbReference>
<dbReference type="GO" id="GO:0004089">
    <property type="term" value="F:carbonate dehydratase activity"/>
    <property type="evidence" value="ECO:0007669"/>
    <property type="project" value="UniProtKB-UniRule"/>
</dbReference>
<comment type="cofactor">
    <cofactor evidence="1 10">
        <name>Zn(2+)</name>
        <dbReference type="ChEBI" id="CHEBI:29105"/>
    </cofactor>
</comment>
<dbReference type="PANTHER" id="PTHR18952">
    <property type="entry name" value="CARBONIC ANHYDRASE"/>
    <property type="match status" value="1"/>
</dbReference>
<dbReference type="EMBL" id="NPCC01000043">
    <property type="protein sequence ID" value="PAE87039.1"/>
    <property type="molecule type" value="Genomic_DNA"/>
</dbReference>
<feature type="domain" description="Alpha-carbonic anhydrase" evidence="11">
    <location>
        <begin position="38"/>
        <end position="262"/>
    </location>
</feature>
<evidence type="ECO:0000259" key="11">
    <source>
        <dbReference type="PROSITE" id="PS51144"/>
    </source>
</evidence>
<evidence type="ECO:0000256" key="5">
    <source>
        <dbReference type="ARBA" id="ARBA00014628"/>
    </source>
</evidence>
<evidence type="ECO:0000313" key="12">
    <source>
        <dbReference type="EMBL" id="PAE87039.1"/>
    </source>
</evidence>
<dbReference type="Proteomes" id="UP000216207">
    <property type="component" value="Unassembled WGS sequence"/>
</dbReference>
<reference evidence="12 13" key="1">
    <citation type="submission" date="2017-07" db="EMBL/GenBank/DDBJ databases">
        <title>Isolation and whole genome analysis of endospore-forming bacteria from heroin.</title>
        <authorList>
            <person name="Kalinowski J."/>
            <person name="Ahrens B."/>
            <person name="Al-Dilaimi A."/>
            <person name="Winkler A."/>
            <person name="Wibberg D."/>
            <person name="Schleenbecker U."/>
            <person name="Ruckert C."/>
            <person name="Wolfel R."/>
            <person name="Grass G."/>
        </authorList>
    </citation>
    <scope>NUCLEOTIDE SEQUENCE [LARGE SCALE GENOMIC DNA]</scope>
    <source>
        <strain evidence="12 13">7539</strain>
    </source>
</reference>
<organism evidence="12 13">
    <name type="scientific">Shouchella clausii</name>
    <name type="common">Alkalihalobacillus clausii</name>
    <dbReference type="NCBI Taxonomy" id="79880"/>
    <lineage>
        <taxon>Bacteria</taxon>
        <taxon>Bacillati</taxon>
        <taxon>Bacillota</taxon>
        <taxon>Bacilli</taxon>
        <taxon>Bacillales</taxon>
        <taxon>Bacillaceae</taxon>
        <taxon>Shouchella</taxon>
    </lineage>
</organism>
<evidence type="ECO:0000256" key="4">
    <source>
        <dbReference type="ARBA" id="ARBA00012925"/>
    </source>
</evidence>
<dbReference type="OMA" id="GHTIQAN"/>
<evidence type="ECO:0000256" key="8">
    <source>
        <dbReference type="ARBA" id="ARBA00023239"/>
    </source>
</evidence>
<evidence type="ECO:0000256" key="9">
    <source>
        <dbReference type="ARBA" id="ARBA00048348"/>
    </source>
</evidence>
<accession>A0A268NUW2</accession>
<dbReference type="EC" id="4.2.1.1" evidence="4 10"/>
<gene>
    <name evidence="12" type="ORF">CHH72_20575</name>
</gene>
<dbReference type="PROSITE" id="PS51144">
    <property type="entry name" value="ALPHA_CA_2"/>
    <property type="match status" value="1"/>
</dbReference>
<evidence type="ECO:0000256" key="6">
    <source>
        <dbReference type="ARBA" id="ARBA00022723"/>
    </source>
</evidence>
<dbReference type="PANTHER" id="PTHR18952:SF265">
    <property type="entry name" value="CARBONIC ANHYDRASE"/>
    <property type="match status" value="1"/>
</dbReference>
<evidence type="ECO:0000256" key="10">
    <source>
        <dbReference type="RuleBase" id="RU367011"/>
    </source>
</evidence>
<feature type="signal peptide" evidence="10">
    <location>
        <begin position="1"/>
        <end position="26"/>
    </location>
</feature>
<keyword evidence="8 10" id="KW-0456">Lyase</keyword>
<protein>
    <recommendedName>
        <fullName evidence="5 10">Carbonic anhydrase</fullName>
        <ecNumber evidence="4 10">4.2.1.1</ecNumber>
    </recommendedName>
</protein>
<dbReference type="InterPro" id="IPR001148">
    <property type="entry name" value="CA_dom"/>
</dbReference>
<dbReference type="AlphaFoldDB" id="A0A268NUW2"/>
<dbReference type="Gene3D" id="3.10.200.10">
    <property type="entry name" value="Alpha carbonic anhydrase"/>
    <property type="match status" value="1"/>
</dbReference>
<evidence type="ECO:0000256" key="7">
    <source>
        <dbReference type="ARBA" id="ARBA00022833"/>
    </source>
</evidence>
<dbReference type="GO" id="GO:0008270">
    <property type="term" value="F:zinc ion binding"/>
    <property type="evidence" value="ECO:0007669"/>
    <property type="project" value="UniProtKB-UniRule"/>
</dbReference>
<keyword evidence="10" id="KW-0732">Signal</keyword>
<comment type="caution">
    <text evidence="12">The sequence shown here is derived from an EMBL/GenBank/DDBJ whole genome shotgun (WGS) entry which is preliminary data.</text>
</comment>
<evidence type="ECO:0000256" key="2">
    <source>
        <dbReference type="ARBA" id="ARBA00002904"/>
    </source>
</evidence>
<proteinExistence type="inferred from homology"/>
<dbReference type="InterPro" id="IPR036398">
    <property type="entry name" value="CA_dom_sf"/>
</dbReference>
<dbReference type="CDD" id="cd03124">
    <property type="entry name" value="alpha_CA_prokaryotic_like"/>
    <property type="match status" value="1"/>
</dbReference>
<evidence type="ECO:0000256" key="1">
    <source>
        <dbReference type="ARBA" id="ARBA00001947"/>
    </source>
</evidence>
<comment type="function">
    <text evidence="2 10">Reversible hydration of carbon dioxide.</text>
</comment>
<keyword evidence="7 10" id="KW-0862">Zinc</keyword>
<name>A0A268NUW2_SHOCL</name>
<sequence length="263" mass="29172">MKRSHLFTSITLASVVTLATAPAASAASFLSPLQALKASWSYEGETGPEFWGDLDEAFAACSNGKEQSPINLFYDREQTSKWNWAFSYSEAAFSVENNGHTIQANVENEDAGGLEINGEAYQLIQFHFHTPSEHTIEETSFPMELHLVHANHAGDLAVLGVLMEMGNDHEGIEAVWEVMPEEEGTAAYSISLDPNLFLPESVTAYQYDGSLTTPPCSEGVKWTVLNDTISISETQLDAFRDIYPQNYRPVQELGDREIGFHYH</sequence>
<evidence type="ECO:0000313" key="13">
    <source>
        <dbReference type="Proteomes" id="UP000216207"/>
    </source>
</evidence>